<protein>
    <submittedName>
        <fullName evidence="1">Uncharacterized protein</fullName>
    </submittedName>
</protein>
<accession>A0A1H0NY43</accession>
<dbReference type="STRING" id="91360.SAMN05660330_01500"/>
<evidence type="ECO:0000313" key="2">
    <source>
        <dbReference type="Proteomes" id="UP000199073"/>
    </source>
</evidence>
<evidence type="ECO:0000313" key="1">
    <source>
        <dbReference type="EMBL" id="SDO97697.1"/>
    </source>
</evidence>
<dbReference type="Proteomes" id="UP000199073">
    <property type="component" value="Unassembled WGS sequence"/>
</dbReference>
<dbReference type="EMBL" id="FNJI01000008">
    <property type="protein sequence ID" value="SDO97697.1"/>
    <property type="molecule type" value="Genomic_DNA"/>
</dbReference>
<sequence length="128" mass="14246">MNCGNLELKRVGILVAESKQIHRIGYRNGQVLPVGHLRSDIGISYSSADTCAVEVGQEVHLPIYLCYREKNFLELSTGNVGSGRIDWAHGSRYTVLQIQALTPADHLLPYPQIKKTFTQLKQAVAEKI</sequence>
<gene>
    <name evidence="1" type="ORF">SAMN05660330_01500</name>
</gene>
<keyword evidence="2" id="KW-1185">Reference proteome</keyword>
<proteinExistence type="predicted"/>
<name>A0A1H0NY43_9BACT</name>
<dbReference type="AlphaFoldDB" id="A0A1H0NY43"/>
<reference evidence="1 2" key="1">
    <citation type="submission" date="2016-10" db="EMBL/GenBank/DDBJ databases">
        <authorList>
            <person name="de Groot N.N."/>
        </authorList>
    </citation>
    <scope>NUCLEOTIDE SEQUENCE [LARGE SCALE GENOMIC DNA]</scope>
    <source>
        <strain evidence="1 2">DSM 12130</strain>
    </source>
</reference>
<organism evidence="1 2">
    <name type="scientific">Desulforhopalus singaporensis</name>
    <dbReference type="NCBI Taxonomy" id="91360"/>
    <lineage>
        <taxon>Bacteria</taxon>
        <taxon>Pseudomonadati</taxon>
        <taxon>Thermodesulfobacteriota</taxon>
        <taxon>Desulfobulbia</taxon>
        <taxon>Desulfobulbales</taxon>
        <taxon>Desulfocapsaceae</taxon>
        <taxon>Desulforhopalus</taxon>
    </lineage>
</organism>